<keyword evidence="14" id="KW-1133">Transmembrane helix</keyword>
<accession>A0A914HAH2</accession>
<dbReference type="EC" id="1.14.11.2" evidence="5"/>
<proteinExistence type="inferred from homology"/>
<feature type="region of interest" description="Disordered" evidence="13">
    <location>
        <begin position="556"/>
        <end position="581"/>
    </location>
</feature>
<dbReference type="Gene3D" id="6.10.140.1460">
    <property type="match status" value="1"/>
</dbReference>
<evidence type="ECO:0000256" key="6">
    <source>
        <dbReference type="ARBA" id="ARBA00022723"/>
    </source>
</evidence>
<dbReference type="SMART" id="SM00702">
    <property type="entry name" value="P4Hc"/>
    <property type="match status" value="1"/>
</dbReference>
<dbReference type="InterPro" id="IPR059068">
    <property type="entry name" value="TPR_P4H"/>
</dbReference>
<evidence type="ECO:0000256" key="8">
    <source>
        <dbReference type="ARBA" id="ARBA00022896"/>
    </source>
</evidence>
<keyword evidence="14" id="KW-0812">Transmembrane</keyword>
<dbReference type="PANTHER" id="PTHR10869">
    <property type="entry name" value="PROLYL 4-HYDROXYLASE ALPHA SUBUNIT"/>
    <property type="match status" value="1"/>
</dbReference>
<keyword evidence="8" id="KW-0847">Vitamin C</keyword>
<dbReference type="Gene3D" id="2.60.120.620">
    <property type="entry name" value="q2cbj1_9rhob like domain"/>
    <property type="match status" value="1"/>
</dbReference>
<dbReference type="InterPro" id="IPR045054">
    <property type="entry name" value="P4HA-like"/>
</dbReference>
<dbReference type="GO" id="GO:0005788">
    <property type="term" value="C:endoplasmic reticulum lumen"/>
    <property type="evidence" value="ECO:0007669"/>
    <property type="project" value="UniProtKB-SubCell"/>
</dbReference>
<comment type="subcellular location">
    <subcellularLocation>
        <location evidence="3">Endoplasmic reticulum lumen</location>
    </subcellularLocation>
</comment>
<evidence type="ECO:0000313" key="16">
    <source>
        <dbReference type="Proteomes" id="UP000887572"/>
    </source>
</evidence>
<evidence type="ECO:0000256" key="14">
    <source>
        <dbReference type="SAM" id="Phobius"/>
    </source>
</evidence>
<evidence type="ECO:0000256" key="1">
    <source>
        <dbReference type="ARBA" id="ARBA00001961"/>
    </source>
</evidence>
<dbReference type="InterPro" id="IPR013547">
    <property type="entry name" value="P4H_N"/>
</dbReference>
<evidence type="ECO:0000256" key="9">
    <source>
        <dbReference type="ARBA" id="ARBA00022964"/>
    </source>
</evidence>
<evidence type="ECO:0000256" key="7">
    <source>
        <dbReference type="ARBA" id="ARBA00022824"/>
    </source>
</evidence>
<keyword evidence="10" id="KW-0560">Oxidoreductase</keyword>
<evidence type="ECO:0000256" key="13">
    <source>
        <dbReference type="SAM" id="MobiDB-lite"/>
    </source>
</evidence>
<evidence type="ECO:0000256" key="12">
    <source>
        <dbReference type="ARBA" id="ARBA00023180"/>
    </source>
</evidence>
<dbReference type="Pfam" id="PF08336">
    <property type="entry name" value="P4Ha_N"/>
    <property type="match status" value="1"/>
</dbReference>
<dbReference type="GO" id="GO:0004656">
    <property type="term" value="F:procollagen-proline 4-dioxygenase activity"/>
    <property type="evidence" value="ECO:0007669"/>
    <property type="project" value="UniProtKB-EC"/>
</dbReference>
<dbReference type="GO" id="GO:0031418">
    <property type="term" value="F:L-ascorbic acid binding"/>
    <property type="evidence" value="ECO:0007669"/>
    <property type="project" value="UniProtKB-KW"/>
</dbReference>
<keyword evidence="11" id="KW-0408">Iron</keyword>
<feature type="domain" description="Fe2OG dioxygenase" evidence="15">
    <location>
        <begin position="428"/>
        <end position="536"/>
    </location>
</feature>
<feature type="transmembrane region" description="Helical" evidence="14">
    <location>
        <begin position="12"/>
        <end position="30"/>
    </location>
</feature>
<protein>
    <recommendedName>
        <fullName evidence="5">procollagen-proline 4-dioxygenase</fullName>
        <ecNumber evidence="5">1.14.11.2</ecNumber>
    </recommendedName>
</protein>
<dbReference type="PROSITE" id="PS51471">
    <property type="entry name" value="FE2OG_OXY"/>
    <property type="match status" value="1"/>
</dbReference>
<keyword evidence="9" id="KW-0223">Dioxygenase</keyword>
<dbReference type="InterPro" id="IPR005123">
    <property type="entry name" value="Oxoglu/Fe-dep_dioxygenase_dom"/>
</dbReference>
<dbReference type="FunFam" id="1.25.40.10:FF:000006">
    <property type="entry name" value="Prolyl 4-hydroxylase subunit alpha 2"/>
    <property type="match status" value="1"/>
</dbReference>
<dbReference type="SUPFAM" id="SSF48452">
    <property type="entry name" value="TPR-like"/>
    <property type="match status" value="1"/>
</dbReference>
<dbReference type="Pfam" id="PF23558">
    <property type="entry name" value="TPR_P4H"/>
    <property type="match status" value="1"/>
</dbReference>
<evidence type="ECO:0000256" key="2">
    <source>
        <dbReference type="ARBA" id="ARBA00002035"/>
    </source>
</evidence>
<keyword evidence="12" id="KW-0325">Glycoprotein</keyword>
<keyword evidence="6" id="KW-0479">Metal-binding</keyword>
<dbReference type="InterPro" id="IPR011990">
    <property type="entry name" value="TPR-like_helical_dom_sf"/>
</dbReference>
<keyword evidence="14" id="KW-0472">Membrane</keyword>
<dbReference type="AlphaFoldDB" id="A0A914HAH2"/>
<dbReference type="Proteomes" id="UP000887572">
    <property type="component" value="Unplaced"/>
</dbReference>
<evidence type="ECO:0000256" key="3">
    <source>
        <dbReference type="ARBA" id="ARBA00004319"/>
    </source>
</evidence>
<dbReference type="Pfam" id="PF13640">
    <property type="entry name" value="2OG-FeII_Oxy_3"/>
    <property type="match status" value="1"/>
</dbReference>
<dbReference type="Gene3D" id="1.25.40.10">
    <property type="entry name" value="Tetratricopeptide repeat domain"/>
    <property type="match status" value="1"/>
</dbReference>
<reference evidence="17" key="1">
    <citation type="submission" date="2022-11" db="UniProtKB">
        <authorList>
            <consortium name="WormBaseParasite"/>
        </authorList>
    </citation>
    <scope>IDENTIFICATION</scope>
</reference>
<evidence type="ECO:0000259" key="15">
    <source>
        <dbReference type="PROSITE" id="PS51471"/>
    </source>
</evidence>
<organism evidence="16 17">
    <name type="scientific">Globodera rostochiensis</name>
    <name type="common">Golden nematode worm</name>
    <name type="synonym">Heterodera rostochiensis</name>
    <dbReference type="NCBI Taxonomy" id="31243"/>
    <lineage>
        <taxon>Eukaryota</taxon>
        <taxon>Metazoa</taxon>
        <taxon>Ecdysozoa</taxon>
        <taxon>Nematoda</taxon>
        <taxon>Chromadorea</taxon>
        <taxon>Rhabditida</taxon>
        <taxon>Tylenchina</taxon>
        <taxon>Tylenchomorpha</taxon>
        <taxon>Tylenchoidea</taxon>
        <taxon>Heteroderidae</taxon>
        <taxon>Heteroderinae</taxon>
        <taxon>Globodera</taxon>
    </lineage>
</organism>
<evidence type="ECO:0000256" key="4">
    <source>
        <dbReference type="ARBA" id="ARBA00006511"/>
    </source>
</evidence>
<evidence type="ECO:0000256" key="5">
    <source>
        <dbReference type="ARBA" id="ARBA00012269"/>
    </source>
</evidence>
<keyword evidence="16" id="KW-1185">Reference proteome</keyword>
<evidence type="ECO:0000256" key="11">
    <source>
        <dbReference type="ARBA" id="ARBA00023004"/>
    </source>
</evidence>
<dbReference type="WBParaSite" id="Gr19_v10_g15560.t1">
    <property type="protein sequence ID" value="Gr19_v10_g15560.t1"/>
    <property type="gene ID" value="Gr19_v10_g15560"/>
</dbReference>
<dbReference type="InterPro" id="IPR006620">
    <property type="entry name" value="Pro_4_hyd_alph"/>
</dbReference>
<dbReference type="InterPro" id="IPR044862">
    <property type="entry name" value="Pro_4_hyd_alph_FE2OG_OXY"/>
</dbReference>
<dbReference type="GO" id="GO:0005506">
    <property type="term" value="F:iron ion binding"/>
    <property type="evidence" value="ECO:0007669"/>
    <property type="project" value="InterPro"/>
</dbReference>
<keyword evidence="7" id="KW-0256">Endoplasmic reticulum</keyword>
<comment type="function">
    <text evidence="2">Catalyzes the post-translational formation of 4-hydroxyproline in -Xaa-Pro-Gly- sequences in collagens and other proteins.</text>
</comment>
<sequence>MKSVSTTQPTHPSSFWLLFSSFLLYCLFNLPSTINVLNFEFADLFTSSADLQRLTHAEWEIPQLINNYIKLETERLEHLKSMAFKYRQTNEQLQTNIQSVSNPINAFRMIKRLTNAWKELQAEMRADVADAYLQNVTMEGQAKFPTDEDLSGAAVGLLRLQDTYRLDTRDLANGFVQDVKIGNEMTAFDCFEIGRIAYNNEDFYHTLLWMQEALSRAKRESTPTIAESDVLEYLAFAMFKQGNLKMALTTTDRLAEIAPTHPRANGNIKWYEDQLTADGVKSADFRKNIPPLDNRRRDDSLGDSERNIYEALCRDEVPVSVKETSKLYCYYKMDRPFLRVAPFKVEIVRFNPLAVLFRNVIVDEEIERIQELAKPKLARATVQNSQTGQLETASYRISKSAWLKASADEVVERINTRLNLMTNLEMETAEELQIANYGIGGHYDPHYDFARKEEKKAFSDLGTGNRIATALFYFTQPEKGGYTVFTELKTAQRPSKYDCLFWYNLLRSGEGDLRTRHAACPVLLGVKWVSNKWIHEKGQELLRPCALKPSVQERYVGDLGGPEPRDHPNISPYCKTGPQCD</sequence>
<name>A0A914HAH2_GLORO</name>
<evidence type="ECO:0000256" key="10">
    <source>
        <dbReference type="ARBA" id="ARBA00023002"/>
    </source>
</evidence>
<evidence type="ECO:0000313" key="17">
    <source>
        <dbReference type="WBParaSite" id="Gr19_v10_g15560.t1"/>
    </source>
</evidence>
<dbReference type="FunFam" id="2.60.120.620:FF:000001">
    <property type="entry name" value="Prolyl 4-hydroxylase subunit alpha 2"/>
    <property type="match status" value="1"/>
</dbReference>
<comment type="cofactor">
    <cofactor evidence="1">
        <name>L-ascorbate</name>
        <dbReference type="ChEBI" id="CHEBI:38290"/>
    </cofactor>
</comment>
<dbReference type="PANTHER" id="PTHR10869:SF244">
    <property type="entry name" value="PROLYL 4-HYDROXYLASE SUBUNIT ALPHA-2"/>
    <property type="match status" value="1"/>
</dbReference>
<comment type="similarity">
    <text evidence="4">Belongs to the P4HA family.</text>
</comment>